<dbReference type="AlphaFoldDB" id="A0A392VTI9"/>
<comment type="caution">
    <text evidence="1">The sequence shown here is derived from an EMBL/GenBank/DDBJ whole genome shotgun (WGS) entry which is preliminary data.</text>
</comment>
<feature type="non-terminal residue" evidence="1">
    <location>
        <position position="35"/>
    </location>
</feature>
<reference evidence="1 2" key="1">
    <citation type="journal article" date="2018" name="Front. Plant Sci.">
        <title>Red Clover (Trifolium pratense) and Zigzag Clover (T. medium) - A Picture of Genomic Similarities and Differences.</title>
        <authorList>
            <person name="Dluhosova J."/>
            <person name="Istvanek J."/>
            <person name="Nedelnik J."/>
            <person name="Repkova J."/>
        </authorList>
    </citation>
    <scope>NUCLEOTIDE SEQUENCE [LARGE SCALE GENOMIC DNA]</scope>
    <source>
        <strain evidence="2">cv. 10/8</strain>
        <tissue evidence="1">Leaf</tissue>
    </source>
</reference>
<proteinExistence type="predicted"/>
<name>A0A392VTI9_9FABA</name>
<protein>
    <submittedName>
        <fullName evidence="1">Uncharacterized protein</fullName>
    </submittedName>
</protein>
<keyword evidence="2" id="KW-1185">Reference proteome</keyword>
<evidence type="ECO:0000313" key="2">
    <source>
        <dbReference type="Proteomes" id="UP000265520"/>
    </source>
</evidence>
<evidence type="ECO:0000313" key="1">
    <source>
        <dbReference type="EMBL" id="MCI90025.1"/>
    </source>
</evidence>
<sequence>MRVDASMYSAEEERLVMEMDKDVIIANKGKSMLLK</sequence>
<accession>A0A392VTI9</accession>
<dbReference type="EMBL" id="LXQA011233092">
    <property type="protein sequence ID" value="MCI90025.1"/>
    <property type="molecule type" value="Genomic_DNA"/>
</dbReference>
<organism evidence="1 2">
    <name type="scientific">Trifolium medium</name>
    <dbReference type="NCBI Taxonomy" id="97028"/>
    <lineage>
        <taxon>Eukaryota</taxon>
        <taxon>Viridiplantae</taxon>
        <taxon>Streptophyta</taxon>
        <taxon>Embryophyta</taxon>
        <taxon>Tracheophyta</taxon>
        <taxon>Spermatophyta</taxon>
        <taxon>Magnoliopsida</taxon>
        <taxon>eudicotyledons</taxon>
        <taxon>Gunneridae</taxon>
        <taxon>Pentapetalae</taxon>
        <taxon>rosids</taxon>
        <taxon>fabids</taxon>
        <taxon>Fabales</taxon>
        <taxon>Fabaceae</taxon>
        <taxon>Papilionoideae</taxon>
        <taxon>50 kb inversion clade</taxon>
        <taxon>NPAAA clade</taxon>
        <taxon>Hologalegina</taxon>
        <taxon>IRL clade</taxon>
        <taxon>Trifolieae</taxon>
        <taxon>Trifolium</taxon>
    </lineage>
</organism>
<dbReference type="Proteomes" id="UP000265520">
    <property type="component" value="Unassembled WGS sequence"/>
</dbReference>